<evidence type="ECO:0000259" key="10">
    <source>
        <dbReference type="SMART" id="SM00478"/>
    </source>
</evidence>
<dbReference type="GO" id="GO:0006284">
    <property type="term" value="P:base-excision repair"/>
    <property type="evidence" value="ECO:0007669"/>
    <property type="project" value="InterPro"/>
</dbReference>
<sequence length="222" mass="25468">MLDSLEILKALRSLDLLKNAPAWWWPEAFRFEALLGAILTQNTKFEAVLKSLENLKNALFLESDDEINLKKFANIEPIVLIECIRPSGFYNQKAKRLISLSGNILNDFGSFENFKNEATREWLLKQKGIGKESADAILCYVCAKEVMVVDKYSYLFLKKLGIEIEDYDTLQSFFEKGIKENLSHALALYENPISLAQLYARFHGKIVEFSKQKLELKLVFAS</sequence>
<dbReference type="HOGENOM" id="CLU_012862_6_0_7"/>
<dbReference type="EMBL" id="CP003481">
    <property type="protein sequence ID" value="AFI05281.1"/>
    <property type="molecule type" value="Genomic_DNA"/>
</dbReference>
<dbReference type="SMART" id="SM00478">
    <property type="entry name" value="ENDO3c"/>
    <property type="match status" value="1"/>
</dbReference>
<evidence type="ECO:0000256" key="5">
    <source>
        <dbReference type="ARBA" id="ARBA00022801"/>
    </source>
</evidence>
<comment type="similarity">
    <text evidence="1">Belongs to the Nth/MutY family.</text>
</comment>
<dbReference type="InterPro" id="IPR023170">
    <property type="entry name" value="HhH_base_excis_C"/>
</dbReference>
<keyword evidence="7" id="KW-0411">Iron-sulfur</keyword>
<dbReference type="Gene3D" id="1.10.1670.10">
    <property type="entry name" value="Helix-hairpin-Helix base-excision DNA repair enzymes (C-terminal)"/>
    <property type="match status" value="1"/>
</dbReference>
<dbReference type="GO" id="GO:0003677">
    <property type="term" value="F:DNA binding"/>
    <property type="evidence" value="ECO:0007669"/>
    <property type="project" value="InterPro"/>
</dbReference>
<dbReference type="KEGG" id="hcm:HCD_01245"/>
<dbReference type="RefSeq" id="WP_014658808.1">
    <property type="nucleotide sequence ID" value="NC_017735.1"/>
</dbReference>
<dbReference type="GO" id="GO:0051539">
    <property type="term" value="F:4 iron, 4 sulfur cluster binding"/>
    <property type="evidence" value="ECO:0007669"/>
    <property type="project" value="UniProtKB-KW"/>
</dbReference>
<dbReference type="InterPro" id="IPR011257">
    <property type="entry name" value="DNA_glycosylase"/>
</dbReference>
<dbReference type="InterPro" id="IPR003265">
    <property type="entry name" value="HhH-GPD_domain"/>
</dbReference>
<proteinExistence type="inferred from homology"/>
<accession>I0EQR2</accession>
<dbReference type="CDD" id="cd00056">
    <property type="entry name" value="ENDO3c"/>
    <property type="match status" value="1"/>
</dbReference>
<protein>
    <submittedName>
        <fullName evidence="11">3-methyladenine DNA glycosylase</fullName>
    </submittedName>
</protein>
<dbReference type="NCBIfam" id="NF010494">
    <property type="entry name" value="PRK13913.1"/>
    <property type="match status" value="1"/>
</dbReference>
<feature type="domain" description="HhH-GPD" evidence="10">
    <location>
        <begin position="39"/>
        <end position="192"/>
    </location>
</feature>
<dbReference type="Pfam" id="PF00730">
    <property type="entry name" value="HhH-GPD"/>
    <property type="match status" value="1"/>
</dbReference>
<dbReference type="Proteomes" id="UP000005013">
    <property type="component" value="Chromosome"/>
</dbReference>
<dbReference type="SUPFAM" id="SSF48150">
    <property type="entry name" value="DNA-glycosylase"/>
    <property type="match status" value="1"/>
</dbReference>
<evidence type="ECO:0000256" key="2">
    <source>
        <dbReference type="ARBA" id="ARBA00022485"/>
    </source>
</evidence>
<dbReference type="GO" id="GO:0019104">
    <property type="term" value="F:DNA N-glycosylase activity"/>
    <property type="evidence" value="ECO:0007669"/>
    <property type="project" value="UniProtKB-ARBA"/>
</dbReference>
<keyword evidence="3" id="KW-0479">Metal-binding</keyword>
<evidence type="ECO:0000313" key="12">
    <source>
        <dbReference type="Proteomes" id="UP000005013"/>
    </source>
</evidence>
<name>I0EQR2_HELCM</name>
<keyword evidence="12" id="KW-1185">Reference proteome</keyword>
<keyword evidence="6" id="KW-0408">Iron</keyword>
<dbReference type="Pfam" id="PF00633">
    <property type="entry name" value="HHH"/>
    <property type="match status" value="1"/>
</dbReference>
<evidence type="ECO:0000313" key="11">
    <source>
        <dbReference type="EMBL" id="AFI05281.1"/>
    </source>
</evidence>
<dbReference type="eggNOG" id="COG2231">
    <property type="taxonomic scope" value="Bacteria"/>
</dbReference>
<evidence type="ECO:0000256" key="3">
    <source>
        <dbReference type="ARBA" id="ARBA00022723"/>
    </source>
</evidence>
<keyword evidence="5" id="KW-0378">Hydrolase</keyword>
<gene>
    <name evidence="11" type="ordered locus">HCD_01245</name>
</gene>
<keyword evidence="8" id="KW-0234">DNA repair</keyword>
<keyword evidence="2" id="KW-0004">4Fe-4S</keyword>
<evidence type="ECO:0000256" key="7">
    <source>
        <dbReference type="ARBA" id="ARBA00023014"/>
    </source>
</evidence>
<dbReference type="InterPro" id="IPR000445">
    <property type="entry name" value="HhH_motif"/>
</dbReference>
<reference evidence="11 12" key="1">
    <citation type="journal article" date="2013" name="PLoS ONE">
        <title>Sequence Divergence and Conservation in Genomes ofHelicobacter cetorum Strains from a Dolphin and a Whale.</title>
        <authorList>
            <person name="Kersulyte D."/>
            <person name="Rossi M."/>
            <person name="Berg D.E."/>
        </authorList>
    </citation>
    <scope>NUCLEOTIDE SEQUENCE [LARGE SCALE GENOMIC DNA]</scope>
    <source>
        <strain evidence="11 12">MIT 99-5656</strain>
    </source>
</reference>
<keyword evidence="9" id="KW-0326">Glycosidase</keyword>
<evidence type="ECO:0000256" key="6">
    <source>
        <dbReference type="ARBA" id="ARBA00023004"/>
    </source>
</evidence>
<keyword evidence="4" id="KW-0227">DNA damage</keyword>
<organism evidence="11 12">
    <name type="scientific">Helicobacter cetorum (strain ATCC BAA-540 / CCUG 52418 / MIT 99-5656)</name>
    <dbReference type="NCBI Taxonomy" id="1163745"/>
    <lineage>
        <taxon>Bacteria</taxon>
        <taxon>Pseudomonadati</taxon>
        <taxon>Campylobacterota</taxon>
        <taxon>Epsilonproteobacteria</taxon>
        <taxon>Campylobacterales</taxon>
        <taxon>Helicobacteraceae</taxon>
        <taxon>Helicobacter</taxon>
    </lineage>
</organism>
<dbReference type="OrthoDB" id="9802365at2"/>
<evidence type="ECO:0000256" key="1">
    <source>
        <dbReference type="ARBA" id="ARBA00008343"/>
    </source>
</evidence>
<evidence type="ECO:0000256" key="8">
    <source>
        <dbReference type="ARBA" id="ARBA00023204"/>
    </source>
</evidence>
<dbReference type="PANTHER" id="PTHR10359:SF19">
    <property type="entry name" value="DNA REPAIR GLYCOSYLASE MJ1434-RELATED"/>
    <property type="match status" value="1"/>
</dbReference>
<dbReference type="PATRIC" id="fig|1163745.3.peg.265"/>
<dbReference type="STRING" id="1163745.HCD_01245"/>
<dbReference type="Gene3D" id="1.10.340.30">
    <property type="entry name" value="Hypothetical protein, domain 2"/>
    <property type="match status" value="1"/>
</dbReference>
<dbReference type="AlphaFoldDB" id="I0EQR2"/>
<evidence type="ECO:0000256" key="4">
    <source>
        <dbReference type="ARBA" id="ARBA00022763"/>
    </source>
</evidence>
<evidence type="ECO:0000256" key="9">
    <source>
        <dbReference type="ARBA" id="ARBA00023295"/>
    </source>
</evidence>
<dbReference type="PANTHER" id="PTHR10359">
    <property type="entry name" value="A/G-SPECIFIC ADENINE GLYCOSYLASE/ENDONUCLEASE III"/>
    <property type="match status" value="1"/>
</dbReference>
<dbReference type="GO" id="GO:0046872">
    <property type="term" value="F:metal ion binding"/>
    <property type="evidence" value="ECO:0007669"/>
    <property type="project" value="UniProtKB-KW"/>
</dbReference>